<keyword evidence="14" id="KW-1185">Reference proteome</keyword>
<evidence type="ECO:0000256" key="4">
    <source>
        <dbReference type="ARBA" id="ARBA00012895"/>
    </source>
</evidence>
<evidence type="ECO:0000256" key="6">
    <source>
        <dbReference type="ARBA" id="ARBA00022842"/>
    </source>
</evidence>
<reference evidence="13" key="2">
    <citation type="submission" date="2021-01" db="EMBL/GenBank/DDBJ databases">
        <authorList>
            <person name="Schikora-Tamarit M.A."/>
        </authorList>
    </citation>
    <scope>NUCLEOTIDE SEQUENCE</scope>
    <source>
        <strain evidence="13">CBS6075</strain>
    </source>
</reference>
<dbReference type="InterPro" id="IPR002815">
    <property type="entry name" value="Spo11/TopoVI_A"/>
</dbReference>
<feature type="active site" description="O-(5'-phospho-DNA)-tyrosine intermediate" evidence="10">
    <location>
        <position position="48"/>
    </location>
</feature>
<accession>A0A9P8NVU1</accession>
<evidence type="ECO:0000256" key="2">
    <source>
        <dbReference type="ARBA" id="ARBA00001946"/>
    </source>
</evidence>
<dbReference type="GO" id="GO:0042138">
    <property type="term" value="P:meiotic DNA double-strand break formation"/>
    <property type="evidence" value="ECO:0007669"/>
    <property type="project" value="TreeGrafter"/>
</dbReference>
<dbReference type="RefSeq" id="XP_046057857.1">
    <property type="nucleotide sequence ID" value="XM_046208738.1"/>
</dbReference>
<evidence type="ECO:0000256" key="3">
    <source>
        <dbReference type="ARBA" id="ARBA00006559"/>
    </source>
</evidence>
<name>A0A9P8NVU1_9ASCO</name>
<evidence type="ECO:0000259" key="12">
    <source>
        <dbReference type="Pfam" id="PF21180"/>
    </source>
</evidence>
<comment type="similarity">
    <text evidence="3 10">Belongs to the TOP6A family.</text>
</comment>
<dbReference type="Pfam" id="PF04406">
    <property type="entry name" value="TP6A_N"/>
    <property type="match status" value="1"/>
</dbReference>
<evidence type="ECO:0000256" key="1">
    <source>
        <dbReference type="ARBA" id="ARBA00000185"/>
    </source>
</evidence>
<evidence type="ECO:0000259" key="11">
    <source>
        <dbReference type="Pfam" id="PF04406"/>
    </source>
</evidence>
<dbReference type="InterPro" id="IPR034136">
    <property type="entry name" value="TOPRIM_Topo6A/Spo11"/>
</dbReference>
<dbReference type="InterPro" id="IPR036388">
    <property type="entry name" value="WH-like_DNA-bd_sf"/>
</dbReference>
<keyword evidence="6" id="KW-0460">Magnesium</keyword>
<evidence type="ECO:0000313" key="14">
    <source>
        <dbReference type="Proteomes" id="UP000769157"/>
    </source>
</evidence>
<protein>
    <recommendedName>
        <fullName evidence="4">DNA topoisomerase (ATP-hydrolyzing)</fullName>
        <ecNumber evidence="4">5.6.2.2</ecNumber>
    </recommendedName>
</protein>
<gene>
    <name evidence="13" type="ORF">OGAPHI_007351</name>
</gene>
<comment type="catalytic activity">
    <reaction evidence="1 10">
        <text>ATP-dependent breakage, passage and rejoining of double-stranded DNA.</text>
        <dbReference type="EC" id="5.6.2.2"/>
    </reaction>
</comment>
<dbReference type="PANTHER" id="PTHR10848">
    <property type="entry name" value="MEIOTIC RECOMBINATION PROTEIN SPO11"/>
    <property type="match status" value="1"/>
</dbReference>
<dbReference type="GO" id="GO:0000706">
    <property type="term" value="P:meiotic DNA double-strand break processing"/>
    <property type="evidence" value="ECO:0007669"/>
    <property type="project" value="TreeGrafter"/>
</dbReference>
<evidence type="ECO:0000256" key="10">
    <source>
        <dbReference type="PROSITE-ProRule" id="PRU01385"/>
    </source>
</evidence>
<dbReference type="GO" id="GO:0046872">
    <property type="term" value="F:metal ion binding"/>
    <property type="evidence" value="ECO:0007669"/>
    <property type="project" value="UniProtKB-KW"/>
</dbReference>
<keyword evidence="9 10" id="KW-0413">Isomerase</keyword>
<evidence type="ECO:0000256" key="5">
    <source>
        <dbReference type="ARBA" id="ARBA00022723"/>
    </source>
</evidence>
<dbReference type="InterPro" id="IPR036078">
    <property type="entry name" value="Spo11/TopoVI_A_sf"/>
</dbReference>
<dbReference type="PRINTS" id="PR01550">
    <property type="entry name" value="TOP6AFAMILY"/>
</dbReference>
<keyword evidence="5" id="KW-0479">Metal-binding</keyword>
<evidence type="ECO:0000256" key="8">
    <source>
        <dbReference type="ARBA" id="ARBA00023125"/>
    </source>
</evidence>
<dbReference type="GO" id="GO:0003918">
    <property type="term" value="F:DNA topoisomerase type II (double strand cut, ATP-hydrolyzing) activity"/>
    <property type="evidence" value="ECO:0007669"/>
    <property type="project" value="UniProtKB-UniRule"/>
</dbReference>
<dbReference type="EMBL" id="JAEUBE010000511">
    <property type="protein sequence ID" value="KAH3660146.1"/>
    <property type="molecule type" value="Genomic_DNA"/>
</dbReference>
<dbReference type="InterPro" id="IPR013049">
    <property type="entry name" value="Spo11/TopoVI_A_N"/>
</dbReference>
<evidence type="ECO:0000313" key="13">
    <source>
        <dbReference type="EMBL" id="KAH3660146.1"/>
    </source>
</evidence>
<dbReference type="SUPFAM" id="SSF56726">
    <property type="entry name" value="DNA topoisomerase IV, alpha subunit"/>
    <property type="match status" value="1"/>
</dbReference>
<feature type="domain" description="Topoisomerase 6 subunit A/Spo11 TOPRIM" evidence="12">
    <location>
        <begin position="134"/>
        <end position="216"/>
    </location>
</feature>
<dbReference type="AlphaFoldDB" id="A0A9P8NVU1"/>
<comment type="cofactor">
    <cofactor evidence="2">
        <name>Mg(2+)</name>
        <dbReference type="ChEBI" id="CHEBI:18420"/>
    </cofactor>
</comment>
<dbReference type="GO" id="GO:0005524">
    <property type="term" value="F:ATP binding"/>
    <property type="evidence" value="ECO:0007669"/>
    <property type="project" value="InterPro"/>
</dbReference>
<dbReference type="Gene3D" id="3.40.1360.10">
    <property type="match status" value="1"/>
</dbReference>
<keyword evidence="7 10" id="KW-0799">Topoisomerase</keyword>
<reference evidence="13" key="1">
    <citation type="journal article" date="2021" name="Open Biol.">
        <title>Shared evolutionary footprints suggest mitochondrial oxidative damage underlies multiple complex I losses in fungi.</title>
        <authorList>
            <person name="Schikora-Tamarit M.A."/>
            <person name="Marcet-Houben M."/>
            <person name="Nosek J."/>
            <person name="Gabaldon T."/>
        </authorList>
    </citation>
    <scope>NUCLEOTIDE SEQUENCE</scope>
    <source>
        <strain evidence="13">CBS6075</strain>
    </source>
</reference>
<dbReference type="OrthoDB" id="5377392at2759"/>
<dbReference type="GO" id="GO:0000228">
    <property type="term" value="C:nuclear chromosome"/>
    <property type="evidence" value="ECO:0007669"/>
    <property type="project" value="TreeGrafter"/>
</dbReference>
<keyword evidence="8 10" id="KW-0238">DNA-binding</keyword>
<evidence type="ECO:0000256" key="9">
    <source>
        <dbReference type="ARBA" id="ARBA00023235"/>
    </source>
</evidence>
<sequence length="315" mass="36236">MISSVTEIRFPSLDPETNLKFVCYLKVLRLLFDQLSANSFVSKRQIYYRDVTLFKKQAVINQCIDDYACSFGVSIESLGVVAAQKGIIFGDLKFYYKDRLVSIEKTEGSALLPLISLNSNHEDFSFLSPAPEEIVVVEKESVFAKLCDNEKDSNKIFITAKGFPDRLTKRFLYHLTQHYPSSRVSALVDSDVYGLMILKEYKYTPAIKITQSTDITIKQETEWANKSSPLIDETGKLQTCWYVAPCSRLKYKGTFLFDKQNQLGHLDLIQRDFNSMRTFLRTLINLQEVSPDNELAKVVREVQIGMFFLKKREMD</sequence>
<organism evidence="13 14">
    <name type="scientific">Ogataea philodendri</name>
    <dbReference type="NCBI Taxonomy" id="1378263"/>
    <lineage>
        <taxon>Eukaryota</taxon>
        <taxon>Fungi</taxon>
        <taxon>Dikarya</taxon>
        <taxon>Ascomycota</taxon>
        <taxon>Saccharomycotina</taxon>
        <taxon>Pichiomycetes</taxon>
        <taxon>Pichiales</taxon>
        <taxon>Pichiaceae</taxon>
        <taxon>Ogataea</taxon>
    </lineage>
</organism>
<dbReference type="EC" id="5.6.2.2" evidence="4"/>
<proteinExistence type="inferred from homology"/>
<comment type="caution">
    <text evidence="13">The sequence shown here is derived from an EMBL/GenBank/DDBJ whole genome shotgun (WGS) entry which is preliminary data.</text>
</comment>
<dbReference type="GO" id="GO:0007131">
    <property type="term" value="P:reciprocal meiotic recombination"/>
    <property type="evidence" value="ECO:0007669"/>
    <property type="project" value="TreeGrafter"/>
</dbReference>
<dbReference type="Pfam" id="PF21180">
    <property type="entry name" value="TOP6A-Spo11_Toprim"/>
    <property type="match status" value="1"/>
</dbReference>
<dbReference type="Proteomes" id="UP000769157">
    <property type="component" value="Unassembled WGS sequence"/>
</dbReference>
<dbReference type="PROSITE" id="PS52041">
    <property type="entry name" value="TOPO_IIB"/>
    <property type="match status" value="1"/>
</dbReference>
<dbReference type="Gene3D" id="1.10.10.10">
    <property type="entry name" value="Winged helix-like DNA-binding domain superfamily/Winged helix DNA-binding domain"/>
    <property type="match status" value="1"/>
</dbReference>
<dbReference type="PANTHER" id="PTHR10848:SF0">
    <property type="entry name" value="MEIOTIC RECOMBINATION PROTEIN SPO11"/>
    <property type="match status" value="1"/>
</dbReference>
<dbReference type="GeneID" id="70239315"/>
<evidence type="ECO:0000256" key="7">
    <source>
        <dbReference type="ARBA" id="ARBA00023029"/>
    </source>
</evidence>
<dbReference type="GO" id="GO:0003677">
    <property type="term" value="F:DNA binding"/>
    <property type="evidence" value="ECO:0007669"/>
    <property type="project" value="UniProtKB-UniRule"/>
</dbReference>
<feature type="domain" description="Spo11/DNA topoisomerase VI subunit A N-terminal" evidence="11">
    <location>
        <begin position="20"/>
        <end position="80"/>
    </location>
</feature>